<evidence type="ECO:0000313" key="2">
    <source>
        <dbReference type="Proteomes" id="UP000269265"/>
    </source>
</evidence>
<dbReference type="Proteomes" id="UP000269265">
    <property type="component" value="Unassembled WGS sequence"/>
</dbReference>
<dbReference type="AlphaFoldDB" id="A0A3R8T3E3"/>
<organism evidence="1 2">
    <name type="scientific">Aquabacterium soli</name>
    <dbReference type="NCBI Taxonomy" id="2493092"/>
    <lineage>
        <taxon>Bacteria</taxon>
        <taxon>Pseudomonadati</taxon>
        <taxon>Pseudomonadota</taxon>
        <taxon>Betaproteobacteria</taxon>
        <taxon>Burkholderiales</taxon>
        <taxon>Aquabacterium</taxon>
    </lineage>
</organism>
<sequence length="76" mass="8944">MQQYRFIVWRQGRLWCRIDVESPWAPEVAQDVVQRFPASEGYRIDSFVATQERRIVESGPDGMRLLSREPLYQAAT</sequence>
<dbReference type="RefSeq" id="WP_125242434.1">
    <property type="nucleotide sequence ID" value="NZ_RSED01000004.1"/>
</dbReference>
<gene>
    <name evidence="1" type="ORF">EIP75_06565</name>
</gene>
<dbReference type="EMBL" id="RSED01000004">
    <property type="protein sequence ID" value="RRS05215.1"/>
    <property type="molecule type" value="Genomic_DNA"/>
</dbReference>
<name>A0A3R8T3E3_9BURK</name>
<proteinExistence type="predicted"/>
<comment type="caution">
    <text evidence="1">The sequence shown here is derived from an EMBL/GenBank/DDBJ whole genome shotgun (WGS) entry which is preliminary data.</text>
</comment>
<reference evidence="1 2" key="1">
    <citation type="submission" date="2018-12" db="EMBL/GenBank/DDBJ databases">
        <title>The whole draft genome of Aquabacterium sp. SJQ9.</title>
        <authorList>
            <person name="Sun L."/>
            <person name="Gao X."/>
            <person name="Chen W."/>
            <person name="Huang K."/>
        </authorList>
    </citation>
    <scope>NUCLEOTIDE SEQUENCE [LARGE SCALE GENOMIC DNA]</scope>
    <source>
        <strain evidence="1 2">SJQ9</strain>
    </source>
</reference>
<keyword evidence="2" id="KW-1185">Reference proteome</keyword>
<accession>A0A3R8T3E3</accession>
<dbReference type="OrthoDB" id="6579773at2"/>
<protein>
    <submittedName>
        <fullName evidence="1">Uncharacterized protein</fullName>
    </submittedName>
</protein>
<evidence type="ECO:0000313" key="1">
    <source>
        <dbReference type="EMBL" id="RRS05215.1"/>
    </source>
</evidence>